<dbReference type="Proteomes" id="UP000033092">
    <property type="component" value="Chromosome"/>
</dbReference>
<organism evidence="2 3">
    <name type="scientific">Methanosarcina siciliae HI350</name>
    <dbReference type="NCBI Taxonomy" id="1434119"/>
    <lineage>
        <taxon>Archaea</taxon>
        <taxon>Methanobacteriati</taxon>
        <taxon>Methanobacteriota</taxon>
        <taxon>Stenosarchaea group</taxon>
        <taxon>Methanomicrobia</taxon>
        <taxon>Methanosarcinales</taxon>
        <taxon>Methanosarcinaceae</taxon>
        <taxon>Methanosarcina</taxon>
    </lineage>
</organism>
<dbReference type="KEGG" id="msz:MSSIH_1911"/>
<accession>A0A0E3LAT9</accession>
<reference evidence="2 3" key="1">
    <citation type="submission" date="2014-07" db="EMBL/GenBank/DDBJ databases">
        <title>Methanogenic archaea and the global carbon cycle.</title>
        <authorList>
            <person name="Henriksen J.R."/>
            <person name="Luke J."/>
            <person name="Reinhart S."/>
            <person name="Benedict M.N."/>
            <person name="Youngblut N.D."/>
            <person name="Metcalf M.E."/>
            <person name="Whitaker R.J."/>
            <person name="Metcalf W.W."/>
        </authorList>
    </citation>
    <scope>NUCLEOTIDE SEQUENCE [LARGE SCALE GENOMIC DNA]</scope>
    <source>
        <strain evidence="2 3">HI350</strain>
    </source>
</reference>
<gene>
    <name evidence="2" type="ORF">MSSIH_1911</name>
</gene>
<evidence type="ECO:0000313" key="3">
    <source>
        <dbReference type="Proteomes" id="UP000033092"/>
    </source>
</evidence>
<sequence length="105" mass="12340">MQILKLSLILRPIDKPKDAKIWSYDNNLAEFLNDMENVDFSAEDLRKRLLKTEVDLRVFMAKAPRRQKDAEKLLEEILFLERRIQALAAVEKIERNVKELTASEV</sequence>
<feature type="coiled-coil region" evidence="1">
    <location>
        <begin position="70"/>
        <end position="103"/>
    </location>
</feature>
<evidence type="ECO:0000313" key="2">
    <source>
        <dbReference type="EMBL" id="AKB32601.1"/>
    </source>
</evidence>
<dbReference type="AlphaFoldDB" id="A0A0E3LAT9"/>
<proteinExistence type="predicted"/>
<protein>
    <submittedName>
        <fullName evidence="2">Uncharacterized protein</fullName>
    </submittedName>
</protein>
<evidence type="ECO:0000256" key="1">
    <source>
        <dbReference type="SAM" id="Coils"/>
    </source>
</evidence>
<keyword evidence="1" id="KW-0175">Coiled coil</keyword>
<dbReference type="PATRIC" id="fig|1434119.4.peg.2457"/>
<name>A0A0E3LAT9_9EURY</name>
<dbReference type="EMBL" id="CP009507">
    <property type="protein sequence ID" value="AKB32601.1"/>
    <property type="molecule type" value="Genomic_DNA"/>
</dbReference>
<dbReference type="HOGENOM" id="CLU_2230425_0_0_2"/>